<keyword evidence="3" id="KW-1185">Reference proteome</keyword>
<keyword evidence="1" id="KW-1133">Transmembrane helix</keyword>
<dbReference type="OrthoDB" id="2355866at2"/>
<name>A0A1G6KFV7_9BACI</name>
<evidence type="ECO:0000313" key="2">
    <source>
        <dbReference type="EMBL" id="SDC29982.1"/>
    </source>
</evidence>
<evidence type="ECO:0000313" key="3">
    <source>
        <dbReference type="Proteomes" id="UP000242949"/>
    </source>
</evidence>
<dbReference type="Proteomes" id="UP000242949">
    <property type="component" value="Unassembled WGS sequence"/>
</dbReference>
<dbReference type="STRING" id="1612202.SAMN05421734_10682"/>
<evidence type="ECO:0000256" key="1">
    <source>
        <dbReference type="SAM" id="Phobius"/>
    </source>
</evidence>
<accession>A0A1G6KFV7</accession>
<reference evidence="3" key="1">
    <citation type="submission" date="2016-09" db="EMBL/GenBank/DDBJ databases">
        <authorList>
            <person name="Varghese N."/>
            <person name="Submissions S."/>
        </authorList>
    </citation>
    <scope>NUCLEOTIDE SEQUENCE [LARGE SCALE GENOMIC DNA]</scope>
    <source>
        <strain evidence="3">S5</strain>
    </source>
</reference>
<keyword evidence="1" id="KW-0472">Membrane</keyword>
<protein>
    <submittedName>
        <fullName evidence="2">Uncharacterized protein</fullName>
    </submittedName>
</protein>
<gene>
    <name evidence="2" type="ORF">SAMN05421734_10682</name>
</gene>
<keyword evidence="1" id="KW-0812">Transmembrane</keyword>
<dbReference type="EMBL" id="FMYI01000006">
    <property type="protein sequence ID" value="SDC29982.1"/>
    <property type="molecule type" value="Genomic_DNA"/>
</dbReference>
<proteinExistence type="predicted"/>
<sequence length="162" mass="18871">MSWFYGISLLLAFGVTIMTSKYFYFLNITKTTENLLNKYCTKLEDLDYSFEEIVYFYSLPSHISAINQATKSQFKIKLDYSHFLMTQLNGVYIEIESDHASIMLAYLPVDDFMLPFLDELLNAKKIGPRTSQKVSQAKLIHPDTLNEIVNEVYNQVQFGRYN</sequence>
<dbReference type="RefSeq" id="WP_090795910.1">
    <property type="nucleotide sequence ID" value="NZ_FMYI01000006.1"/>
</dbReference>
<feature type="transmembrane region" description="Helical" evidence="1">
    <location>
        <begin position="6"/>
        <end position="26"/>
    </location>
</feature>
<organism evidence="2 3">
    <name type="scientific">Pelagirhabdus alkalitolerans</name>
    <dbReference type="NCBI Taxonomy" id="1612202"/>
    <lineage>
        <taxon>Bacteria</taxon>
        <taxon>Bacillati</taxon>
        <taxon>Bacillota</taxon>
        <taxon>Bacilli</taxon>
        <taxon>Bacillales</taxon>
        <taxon>Bacillaceae</taxon>
        <taxon>Pelagirhabdus</taxon>
    </lineage>
</organism>
<dbReference type="AlphaFoldDB" id="A0A1G6KFV7"/>